<dbReference type="Proteomes" id="UP000180194">
    <property type="component" value="Unassembled WGS sequence"/>
</dbReference>
<dbReference type="InterPro" id="IPR003646">
    <property type="entry name" value="SH3-like_bac-type"/>
</dbReference>
<dbReference type="CDD" id="cd02696">
    <property type="entry name" value="MurNAc-LAA"/>
    <property type="match status" value="1"/>
</dbReference>
<keyword evidence="3" id="KW-0732">Signal</keyword>
<feature type="chain" id="PRO_5047230193" description="SH3b domain-containing protein" evidence="3">
    <location>
        <begin position="23"/>
        <end position="513"/>
    </location>
</feature>
<dbReference type="Gene3D" id="3.40.630.40">
    <property type="entry name" value="Zn-dependent exopeptidases"/>
    <property type="match status" value="1"/>
</dbReference>
<evidence type="ECO:0000256" key="3">
    <source>
        <dbReference type="SAM" id="SignalP"/>
    </source>
</evidence>
<evidence type="ECO:0000313" key="6">
    <source>
        <dbReference type="Proteomes" id="UP000180194"/>
    </source>
</evidence>
<dbReference type="SUPFAM" id="SSF53187">
    <property type="entry name" value="Zn-dependent exopeptidases"/>
    <property type="match status" value="1"/>
</dbReference>
<dbReference type="SMART" id="SM00646">
    <property type="entry name" value="Ami_3"/>
    <property type="match status" value="1"/>
</dbReference>
<organism evidence="5 6">
    <name type="scientific">Cytobacillus oceanisediminis</name>
    <dbReference type="NCBI Taxonomy" id="665099"/>
    <lineage>
        <taxon>Bacteria</taxon>
        <taxon>Bacillati</taxon>
        <taxon>Bacillota</taxon>
        <taxon>Bacilli</taxon>
        <taxon>Bacillales</taxon>
        <taxon>Bacillaceae</taxon>
        <taxon>Cytobacillus</taxon>
    </lineage>
</organism>
<dbReference type="PROSITE" id="PS51781">
    <property type="entry name" value="SH3B"/>
    <property type="match status" value="4"/>
</dbReference>
<proteinExistence type="predicted"/>
<protein>
    <recommendedName>
        <fullName evidence="4">SH3b domain-containing protein</fullName>
    </recommendedName>
</protein>
<keyword evidence="6" id="KW-1185">Reference proteome</keyword>
<dbReference type="InterPro" id="IPR050695">
    <property type="entry name" value="N-acetylmuramoyl_amidase_3"/>
</dbReference>
<sequence>MKKIIASSVLATTLLLPTLSQAESFRKPVSMLVDQSVEIRKGATHYYPLVTSLPIGKSVTVIDEFTNTTGERWYRVDLGNTKGWGNARHFTSKHNVQVPLQAGQKAAITENQVNVRKGATISYAIVTKLSKGTKVKIIDNFKNSSNELWYQIEVGSTKGWVIQNYLNPIATTRPTPSATESKLVQADKVAVRKGATESYSIVKYVYKNQNVTIIDTFKNAAGKTWYRTDLGNIKGWIPADAFSTEESMSPETKPVNSIKMATVSADILNVRLGPSTQYDVIGKLSNGNTIQVYSVEDNWAKVQFGGQTGYVSLIYLNMDSPSTGSTPSESVVKNRIIVLDAGHGGKDPGTSGNELFEKEITLDVEKRVEAKLKKAGANVILTRSSDTFPTLEERVGIAKRNNAEIFVSIHANSGEPSANGTETYYDTSKNLSGGESKKLANEIQKQITALLGMNSRGIKEEAFYVLRNNNMPSVLIELGFVTNKKDAEKLNSDKYRDLFAEAIFRGIVNYFKM</sequence>
<feature type="signal peptide" evidence="3">
    <location>
        <begin position="1"/>
        <end position="22"/>
    </location>
</feature>
<dbReference type="PANTHER" id="PTHR30404:SF0">
    <property type="entry name" value="N-ACETYLMURAMOYL-L-ALANINE AMIDASE AMIC"/>
    <property type="match status" value="1"/>
</dbReference>
<evidence type="ECO:0000313" key="5">
    <source>
        <dbReference type="EMBL" id="OHX45048.1"/>
    </source>
</evidence>
<dbReference type="PANTHER" id="PTHR30404">
    <property type="entry name" value="N-ACETYLMURAMOYL-L-ALANINE AMIDASE"/>
    <property type="match status" value="1"/>
</dbReference>
<dbReference type="Pfam" id="PF01520">
    <property type="entry name" value="Amidase_3"/>
    <property type="match status" value="1"/>
</dbReference>
<feature type="domain" description="SH3b" evidence="4">
    <location>
        <begin position="258"/>
        <end position="320"/>
    </location>
</feature>
<dbReference type="SMART" id="SM00287">
    <property type="entry name" value="SH3b"/>
    <property type="match status" value="4"/>
</dbReference>
<dbReference type="EMBL" id="MBRJ01000039">
    <property type="protein sequence ID" value="OHX45048.1"/>
    <property type="molecule type" value="Genomic_DNA"/>
</dbReference>
<dbReference type="InterPro" id="IPR002508">
    <property type="entry name" value="MurNAc-LAA_cat"/>
</dbReference>
<feature type="domain" description="SH3b" evidence="4">
    <location>
        <begin position="27"/>
        <end position="95"/>
    </location>
</feature>
<keyword evidence="1" id="KW-0378">Hydrolase</keyword>
<accession>A0ABX3CN77</accession>
<dbReference type="Pfam" id="PF08239">
    <property type="entry name" value="SH3_3"/>
    <property type="match status" value="4"/>
</dbReference>
<evidence type="ECO:0000259" key="4">
    <source>
        <dbReference type="PROSITE" id="PS51781"/>
    </source>
</evidence>
<dbReference type="RefSeq" id="WP_009335647.1">
    <property type="nucleotide sequence ID" value="NZ_MBRJ01000039.1"/>
</dbReference>
<comment type="caution">
    <text evidence="5">The sequence shown here is derived from an EMBL/GenBank/DDBJ whole genome shotgun (WGS) entry which is preliminary data.</text>
</comment>
<feature type="domain" description="SH3b" evidence="4">
    <location>
        <begin position="179"/>
        <end position="246"/>
    </location>
</feature>
<keyword evidence="2" id="KW-0961">Cell wall biogenesis/degradation</keyword>
<feature type="domain" description="SH3b" evidence="4">
    <location>
        <begin position="103"/>
        <end position="170"/>
    </location>
</feature>
<dbReference type="Gene3D" id="2.30.30.40">
    <property type="entry name" value="SH3 Domains"/>
    <property type="match status" value="4"/>
</dbReference>
<evidence type="ECO:0000256" key="1">
    <source>
        <dbReference type="ARBA" id="ARBA00022801"/>
    </source>
</evidence>
<gene>
    <name evidence="5" type="ORF">BBV17_24300</name>
</gene>
<name>A0ABX3CN77_9BACI</name>
<reference evidence="5 6" key="1">
    <citation type="submission" date="2016-07" db="EMBL/GenBank/DDBJ databases">
        <title>Bacillus oceanisediminis whole genome.</title>
        <authorList>
            <person name="Pal Y."/>
            <person name="Verma A."/>
            <person name="Mual P."/>
            <person name="Srinivasan K."/>
        </authorList>
    </citation>
    <scope>NUCLEOTIDE SEQUENCE [LARGE SCALE GENOMIC DNA]</scope>
    <source>
        <strain evidence="5 6">Bhandara28</strain>
    </source>
</reference>
<evidence type="ECO:0000256" key="2">
    <source>
        <dbReference type="ARBA" id="ARBA00023316"/>
    </source>
</evidence>